<protein>
    <recommendedName>
        <fullName evidence="5">Membrane protein YfhO</fullName>
    </recommendedName>
</protein>
<sequence length="720" mass="79575">MLTLPLLRQTVAPVWDALDLVYPSFCYLAESLRDGRLPLWDPFTNCGDPFHSDPNRLTLSPIAQLFALLFAKPSAGFTAYWLTHWWLGGIGMLWLARIFGAEAIGAVAAAFCYAFSGFFVGHAEHTTFIVIAAWFPWIIGLAELSVVRKRISYALLAGAAFGFCAIDGGYPGLIAMTGVALAFWLLIHHLVPSTTGRVDSQFTIIKWILLTLMVVGALLVMVWAPYLNAFFVEGAGFTDRVSSLDSNAAIYGNPFTPKALLSLLFPFSTILFSNVTNLFNGANWMGADLSMTNAYLGIIGIPLAWIWLRREGDGKKNLWLAIFAGVMFLISMGGYGGIRTVLFYLVPPTRFMQYNAAFRLFWILPLCLAAGLGVTQLTRDPGSRKVFLKALMLWLGLSAAVAAVVGWFPYSKGFPPADYLPRLLMPGIVVLPLALGVVWFWTRNRSPLMDRMFPLMLAGLVVCDLGEHLYVNSFTVWSRENAAIVQQLETNLNKRGLTSPGEPPSRSAERPTGNTNSQQLTKIPVVSGYMPYHAFNFNETLVKSRFIEVLTAPYRFWLSPGAEPVPSREQALAVLTQSGLSSPIPVFVEKRTQLPSSRVVPGSYGIARITSYAPEEVKLTAFVPGSAGAILASTERYAPGWKVWIDGRQEESLRINLYFRGVRVPPGEHSVVWRYQPARWVPLVVAGYATILLSVIVATLLLKRDNINARQRLKKSGPFQ</sequence>
<evidence type="ECO:0000256" key="1">
    <source>
        <dbReference type="SAM" id="MobiDB-lite"/>
    </source>
</evidence>
<dbReference type="PANTHER" id="PTHR38454">
    <property type="entry name" value="INTEGRAL MEMBRANE PROTEIN-RELATED"/>
    <property type="match status" value="1"/>
</dbReference>
<feature type="transmembrane region" description="Helical" evidence="2">
    <location>
        <begin position="320"/>
        <end position="344"/>
    </location>
</feature>
<reference evidence="3 4" key="1">
    <citation type="submission" date="2021-05" db="EMBL/GenBank/DDBJ databases">
        <title>The draft genome of Geobacter pelophilus DSM 12255.</title>
        <authorList>
            <person name="Xu Z."/>
            <person name="Masuda Y."/>
            <person name="Itoh H."/>
            <person name="Senoo K."/>
        </authorList>
    </citation>
    <scope>NUCLEOTIDE SEQUENCE [LARGE SCALE GENOMIC DNA]</scope>
    <source>
        <strain evidence="3 4">DSM 12255</strain>
    </source>
</reference>
<dbReference type="InterPro" id="IPR018580">
    <property type="entry name" value="Uncharacterised_YfhO"/>
</dbReference>
<feature type="transmembrane region" description="Helical" evidence="2">
    <location>
        <begin position="420"/>
        <end position="441"/>
    </location>
</feature>
<feature type="transmembrane region" description="Helical" evidence="2">
    <location>
        <begin position="291"/>
        <end position="308"/>
    </location>
</feature>
<evidence type="ECO:0000313" key="3">
    <source>
        <dbReference type="EMBL" id="MBT0666295.1"/>
    </source>
</evidence>
<feature type="transmembrane region" description="Helical" evidence="2">
    <location>
        <begin position="128"/>
        <end position="147"/>
    </location>
</feature>
<dbReference type="EMBL" id="JAHCVJ010000010">
    <property type="protein sequence ID" value="MBT0666295.1"/>
    <property type="molecule type" value="Genomic_DNA"/>
</dbReference>
<feature type="transmembrane region" description="Helical" evidence="2">
    <location>
        <begin position="154"/>
        <end position="187"/>
    </location>
</feature>
<evidence type="ECO:0008006" key="5">
    <source>
        <dbReference type="Google" id="ProtNLM"/>
    </source>
</evidence>
<feature type="transmembrane region" description="Helical" evidence="2">
    <location>
        <begin position="680"/>
        <end position="702"/>
    </location>
</feature>
<dbReference type="Proteomes" id="UP000811899">
    <property type="component" value="Unassembled WGS sequence"/>
</dbReference>
<dbReference type="PANTHER" id="PTHR38454:SF1">
    <property type="entry name" value="INTEGRAL MEMBRANE PROTEIN"/>
    <property type="match status" value="1"/>
</dbReference>
<feature type="transmembrane region" description="Helical" evidence="2">
    <location>
        <begin position="94"/>
        <end position="116"/>
    </location>
</feature>
<accession>A0AAW4LCK7</accession>
<dbReference type="AlphaFoldDB" id="A0AAW4LCK7"/>
<keyword evidence="2" id="KW-0472">Membrane</keyword>
<feature type="transmembrane region" description="Helical" evidence="2">
    <location>
        <begin position="386"/>
        <end position="408"/>
    </location>
</feature>
<evidence type="ECO:0000256" key="2">
    <source>
        <dbReference type="SAM" id="Phobius"/>
    </source>
</evidence>
<keyword evidence="4" id="KW-1185">Reference proteome</keyword>
<comment type="caution">
    <text evidence="3">The sequence shown here is derived from an EMBL/GenBank/DDBJ whole genome shotgun (WGS) entry which is preliminary data.</text>
</comment>
<proteinExistence type="predicted"/>
<feature type="region of interest" description="Disordered" evidence="1">
    <location>
        <begin position="494"/>
        <end position="518"/>
    </location>
</feature>
<gene>
    <name evidence="3" type="ORF">KI809_18445</name>
</gene>
<evidence type="ECO:0000313" key="4">
    <source>
        <dbReference type="Proteomes" id="UP000811899"/>
    </source>
</evidence>
<organism evidence="3 4">
    <name type="scientific">Geoanaerobacter pelophilus</name>
    <dbReference type="NCBI Taxonomy" id="60036"/>
    <lineage>
        <taxon>Bacteria</taxon>
        <taxon>Pseudomonadati</taxon>
        <taxon>Thermodesulfobacteriota</taxon>
        <taxon>Desulfuromonadia</taxon>
        <taxon>Geobacterales</taxon>
        <taxon>Geobacteraceae</taxon>
        <taxon>Geoanaerobacter</taxon>
    </lineage>
</organism>
<feature type="transmembrane region" description="Helical" evidence="2">
    <location>
        <begin position="356"/>
        <end position="374"/>
    </location>
</feature>
<feature type="transmembrane region" description="Helical" evidence="2">
    <location>
        <begin position="207"/>
        <end position="227"/>
    </location>
</feature>
<keyword evidence="2" id="KW-1133">Transmembrane helix</keyword>
<name>A0AAW4LCK7_9BACT</name>
<feature type="transmembrane region" description="Helical" evidence="2">
    <location>
        <begin position="259"/>
        <end position="279"/>
    </location>
</feature>
<keyword evidence="2" id="KW-0812">Transmembrane</keyword>